<protein>
    <submittedName>
        <fullName evidence="2">Uncharacterized protein</fullName>
    </submittedName>
</protein>
<dbReference type="EMBL" id="OD566456">
    <property type="protein sequence ID" value="CAD7444035.1"/>
    <property type="molecule type" value="Genomic_DNA"/>
</dbReference>
<name>A0A7R9I1F1_9NEOP</name>
<gene>
    <name evidence="2" type="ORF">TBIB3V08_LOCUS6426</name>
</gene>
<dbReference type="AlphaFoldDB" id="A0A7R9I1F1"/>
<accession>A0A7R9I1F1</accession>
<reference evidence="2" key="1">
    <citation type="submission" date="2020-11" db="EMBL/GenBank/DDBJ databases">
        <authorList>
            <person name="Tran Van P."/>
        </authorList>
    </citation>
    <scope>NUCLEOTIDE SEQUENCE</scope>
</reference>
<proteinExistence type="predicted"/>
<evidence type="ECO:0000256" key="1">
    <source>
        <dbReference type="SAM" id="MobiDB-lite"/>
    </source>
</evidence>
<feature type="region of interest" description="Disordered" evidence="1">
    <location>
        <begin position="191"/>
        <end position="211"/>
    </location>
</feature>
<evidence type="ECO:0000313" key="2">
    <source>
        <dbReference type="EMBL" id="CAD7444035.1"/>
    </source>
</evidence>
<organism evidence="2">
    <name type="scientific">Timema bartmani</name>
    <dbReference type="NCBI Taxonomy" id="61472"/>
    <lineage>
        <taxon>Eukaryota</taxon>
        <taxon>Metazoa</taxon>
        <taxon>Ecdysozoa</taxon>
        <taxon>Arthropoda</taxon>
        <taxon>Hexapoda</taxon>
        <taxon>Insecta</taxon>
        <taxon>Pterygota</taxon>
        <taxon>Neoptera</taxon>
        <taxon>Polyneoptera</taxon>
        <taxon>Phasmatodea</taxon>
        <taxon>Timematodea</taxon>
        <taxon>Timematoidea</taxon>
        <taxon>Timematidae</taxon>
        <taxon>Timema</taxon>
    </lineage>
</organism>
<sequence>MEENSHFLENENEGTRLLITDMIKIEPEETNSLEYVDVAVKSEDLKSLCGISITKEEFDQTYMCESPFIKPELDQVYTCELPFINPEVDQVYTCELSFINPEVDQTYMCELPFIKPEPDQAHTSELPFIKPELDQKFVCELSTIKEEIEINTQDALLSQLYEESTKRLSYYKKSQYGDTKKKMLEVNPHLRGGKVGDHIGNPTPPRSLDRDSNIDLSFLDSLAQHETSAKVSIILNLLKTRLGGEVGYRASFMLSKTAEDGEIEVQILRCRVITETGNMEDSSHFSESESNEKELSRDVSIKDEIKIEPEMVLNPQENANLTVKSEIPDSYEAVSSPAISWIKQEIEMEGNSPEYVDVSVNSEELDLYQRESVCDLPFIKEEPETHCFKEKSGSSGD</sequence>